<evidence type="ECO:0000256" key="3">
    <source>
        <dbReference type="ARBA" id="ARBA00019015"/>
    </source>
</evidence>
<dbReference type="PROSITE" id="PS00588">
    <property type="entry name" value="FLAGELLA_BB_ROD"/>
    <property type="match status" value="1"/>
</dbReference>
<evidence type="ECO:0000256" key="4">
    <source>
        <dbReference type="ARBA" id="ARBA00023143"/>
    </source>
</evidence>
<dbReference type="InterPro" id="IPR053967">
    <property type="entry name" value="LlgE_F_G-like_D1"/>
</dbReference>
<dbReference type="InterPro" id="IPR037925">
    <property type="entry name" value="FlgE/F/G-like"/>
</dbReference>
<dbReference type="PANTHER" id="PTHR30435:SF1">
    <property type="entry name" value="FLAGELLAR HOOK PROTEIN FLGE"/>
    <property type="match status" value="1"/>
</dbReference>
<proteinExistence type="inferred from homology"/>
<dbReference type="PANTHER" id="PTHR30435">
    <property type="entry name" value="FLAGELLAR PROTEIN"/>
    <property type="match status" value="1"/>
</dbReference>
<gene>
    <name evidence="10" type="ORF">PCS_02862</name>
</gene>
<dbReference type="Pfam" id="PF06429">
    <property type="entry name" value="Flg_bbr_C"/>
    <property type="match status" value="1"/>
</dbReference>
<dbReference type="PATRIC" id="fig|1262666.3.peg.2895"/>
<dbReference type="AlphaFoldDB" id="M5PQJ8"/>
<dbReference type="Proteomes" id="UP000011922">
    <property type="component" value="Unassembled WGS sequence"/>
</dbReference>
<evidence type="ECO:0000259" key="8">
    <source>
        <dbReference type="Pfam" id="PF07559"/>
    </source>
</evidence>
<dbReference type="OrthoDB" id="9804559at2"/>
<dbReference type="Pfam" id="PF07559">
    <property type="entry name" value="FlgE_D2"/>
    <property type="match status" value="1"/>
</dbReference>
<dbReference type="NCBIfam" id="TIGR03506">
    <property type="entry name" value="FlgEFG_subfam"/>
    <property type="match status" value="1"/>
</dbReference>
<evidence type="ECO:0000256" key="5">
    <source>
        <dbReference type="RuleBase" id="RU362116"/>
    </source>
</evidence>
<dbReference type="GO" id="GO:0071978">
    <property type="term" value="P:bacterial-type flagellum-dependent swarming motility"/>
    <property type="evidence" value="ECO:0007669"/>
    <property type="project" value="TreeGrafter"/>
</dbReference>
<keyword evidence="10" id="KW-0969">Cilium</keyword>
<feature type="domain" description="Flagellar hook protein FlgE/F/G-like D1" evidence="9">
    <location>
        <begin position="88"/>
        <end position="142"/>
    </location>
</feature>
<dbReference type="SUPFAM" id="SSF117143">
    <property type="entry name" value="Flagellar hook protein flgE"/>
    <property type="match status" value="1"/>
</dbReference>
<evidence type="ECO:0000313" key="11">
    <source>
        <dbReference type="Proteomes" id="UP000011922"/>
    </source>
</evidence>
<dbReference type="Pfam" id="PF22692">
    <property type="entry name" value="LlgE_F_G_D1"/>
    <property type="match status" value="1"/>
</dbReference>
<dbReference type="InterPro" id="IPR019776">
    <property type="entry name" value="Flagellar_basal_body_rod_CS"/>
</dbReference>
<accession>M5PQJ8</accession>
<dbReference type="InterPro" id="IPR037058">
    <property type="entry name" value="Falgellar_hook_FlgE_sf"/>
</dbReference>
<comment type="caution">
    <text evidence="10">The sequence shown here is derived from an EMBL/GenBank/DDBJ whole genome shotgun (WGS) entry which is preliminary data.</text>
</comment>
<comment type="similarity">
    <text evidence="2 5">Belongs to the flagella basal body rod proteins family.</text>
</comment>
<protein>
    <recommendedName>
        <fullName evidence="3 5">Flagellar hook protein FlgE</fullName>
    </recommendedName>
</protein>
<dbReference type="RefSeq" id="WP_005988312.1">
    <property type="nucleotide sequence ID" value="NZ_AOSV01000030.1"/>
</dbReference>
<keyword evidence="10" id="KW-0966">Cell projection</keyword>
<keyword evidence="4 5" id="KW-0975">Bacterial flagellum</keyword>
<evidence type="ECO:0000313" key="10">
    <source>
        <dbReference type="EMBL" id="EMG36359.1"/>
    </source>
</evidence>
<dbReference type="GO" id="GO:0009425">
    <property type="term" value="C:bacterial-type flagellum basal body"/>
    <property type="evidence" value="ECO:0007669"/>
    <property type="project" value="UniProtKB-SubCell"/>
</dbReference>
<evidence type="ECO:0000256" key="2">
    <source>
        <dbReference type="ARBA" id="ARBA00009677"/>
    </source>
</evidence>
<dbReference type="GO" id="GO:0009424">
    <property type="term" value="C:bacterial-type flagellum hook"/>
    <property type="evidence" value="ECO:0007669"/>
    <property type="project" value="TreeGrafter"/>
</dbReference>
<evidence type="ECO:0000256" key="1">
    <source>
        <dbReference type="ARBA" id="ARBA00004117"/>
    </source>
</evidence>
<evidence type="ECO:0000259" key="9">
    <source>
        <dbReference type="Pfam" id="PF22692"/>
    </source>
</evidence>
<comment type="subcellular location">
    <subcellularLocation>
        <location evidence="1 5">Bacterial flagellum basal body</location>
    </subcellularLocation>
</comment>
<dbReference type="InterPro" id="IPR011491">
    <property type="entry name" value="FlgE_D2"/>
</dbReference>
<dbReference type="InterPro" id="IPR020013">
    <property type="entry name" value="Flagellar_FlgE/F/G"/>
</dbReference>
<reference evidence="10 11" key="1">
    <citation type="journal article" date="2013" name="Genome Announc.">
        <title>Draft Genome Sequence for Desulfovibrio africanus Strain PCS.</title>
        <authorList>
            <person name="Brown S.D."/>
            <person name="Utturkar S.M."/>
            <person name="Arkin A.P."/>
            <person name="Deutschbauer A.M."/>
            <person name="Elias D.A."/>
            <person name="Hazen T.C."/>
            <person name="Chakraborty R."/>
        </authorList>
    </citation>
    <scope>NUCLEOTIDE SEQUENCE [LARGE SCALE GENOMIC DNA]</scope>
    <source>
        <strain evidence="10 11">PCS</strain>
    </source>
</reference>
<feature type="domain" description="Flagellar basal body rod protein N-terminal" evidence="6">
    <location>
        <begin position="9"/>
        <end position="37"/>
    </location>
</feature>
<dbReference type="InterPro" id="IPR001444">
    <property type="entry name" value="Flag_bb_rod_N"/>
</dbReference>
<sequence>MGLSTSMWTAISGLTSHSESMSVIGNNLANANTLGFKSGTVHFEDMFYSQLTTASGFDQVGHGSRVSTIYTNFTQGSYEASSESTHVALGGKGMFMVTNKTSGSTYYTRAGNFTFNQNGYLEDPNGYIVQGWKAADGSSDGKVTTVGSLTDIRLESYQSPPKATEKISLASNLDLNSDDNSLDATNPFFSLFSNWDGTDETPLGDDRYAYQTTIKVYDEGGTAHDLTVYFDPVDEASMTTDPNGKRVFEYVVTCDPAQDGRTLADGTHLNTTSSAGMLMTGTITFDGSGNMVGMNAFTLDSAATAANVTDLSSWVPAEMSDNGMPTLTANFTGQPNANFTTDADALPIEIDFGLSDKYNVGWNIPAGVTSAASVGTDFTLLPNYDTPDRSATAFTSYDESSTTTVQTQDGYAPGFLQDIAVNDDGVVSGQYSNGQIIDLFVLAVADFDNYQGLKQEGGNLFSETTASGMARTGTANTGGRGDVASATLEQSNVDMSTEMVRLITIQRGFQANGKVITTTDTLLGEVINLKRS</sequence>
<keyword evidence="10" id="KW-0282">Flagellum</keyword>
<evidence type="ECO:0000259" key="6">
    <source>
        <dbReference type="Pfam" id="PF00460"/>
    </source>
</evidence>
<name>M5PQJ8_DESAF</name>
<feature type="domain" description="Flagellar basal-body/hook protein C-terminal" evidence="7">
    <location>
        <begin position="486"/>
        <end position="529"/>
    </location>
</feature>
<feature type="domain" description="Flagellar hook protein FlgE D2" evidence="8">
    <location>
        <begin position="194"/>
        <end position="411"/>
    </location>
</feature>
<dbReference type="Gene3D" id="2.60.98.20">
    <property type="entry name" value="Flagellar hook protein FlgE"/>
    <property type="match status" value="1"/>
</dbReference>
<comment type="function">
    <text evidence="5">A flexible structure which links the flagellar filament to the drive apparatus in the basal body.</text>
</comment>
<dbReference type="InterPro" id="IPR010930">
    <property type="entry name" value="Flg_bb/hook_C_dom"/>
</dbReference>
<organism evidence="10 11">
    <name type="scientific">Desulfocurvibacter africanus PCS</name>
    <dbReference type="NCBI Taxonomy" id="1262666"/>
    <lineage>
        <taxon>Bacteria</taxon>
        <taxon>Pseudomonadati</taxon>
        <taxon>Thermodesulfobacteriota</taxon>
        <taxon>Desulfovibrionia</taxon>
        <taxon>Desulfovibrionales</taxon>
        <taxon>Desulfovibrionaceae</taxon>
        <taxon>Desulfocurvibacter</taxon>
    </lineage>
</organism>
<dbReference type="Pfam" id="PF00460">
    <property type="entry name" value="Flg_bb_rod"/>
    <property type="match status" value="1"/>
</dbReference>
<dbReference type="GO" id="GO:0005829">
    <property type="term" value="C:cytosol"/>
    <property type="evidence" value="ECO:0007669"/>
    <property type="project" value="TreeGrafter"/>
</dbReference>
<dbReference type="EMBL" id="AOSV01000030">
    <property type="protein sequence ID" value="EMG36359.1"/>
    <property type="molecule type" value="Genomic_DNA"/>
</dbReference>
<evidence type="ECO:0000259" key="7">
    <source>
        <dbReference type="Pfam" id="PF06429"/>
    </source>
</evidence>